<dbReference type="SUPFAM" id="SSF56281">
    <property type="entry name" value="Metallo-hydrolase/oxidoreductase"/>
    <property type="match status" value="1"/>
</dbReference>
<accession>A0A2N6VP96</accession>
<dbReference type="Pfam" id="PF12706">
    <property type="entry name" value="Lactamase_B_2"/>
    <property type="match status" value="1"/>
</dbReference>
<dbReference type="SMART" id="SM00849">
    <property type="entry name" value="Lactamase_B"/>
    <property type="match status" value="1"/>
</dbReference>
<evidence type="ECO:0000313" key="3">
    <source>
        <dbReference type="Proteomes" id="UP000235598"/>
    </source>
</evidence>
<evidence type="ECO:0000259" key="1">
    <source>
        <dbReference type="SMART" id="SM00849"/>
    </source>
</evidence>
<dbReference type="PANTHER" id="PTHR46018">
    <property type="entry name" value="ZINC PHOSPHODIESTERASE ELAC PROTEIN 1"/>
    <property type="match status" value="1"/>
</dbReference>
<dbReference type="InterPro" id="IPR036866">
    <property type="entry name" value="RibonucZ/Hydroxyglut_hydro"/>
</dbReference>
<proteinExistence type="predicted"/>
<comment type="caution">
    <text evidence="2">The sequence shown here is derived from an EMBL/GenBank/DDBJ whole genome shotgun (WGS) entry which is preliminary data.</text>
</comment>
<feature type="domain" description="Metallo-beta-lactamase" evidence="1">
    <location>
        <begin position="21"/>
        <end position="240"/>
    </location>
</feature>
<dbReference type="Proteomes" id="UP000235598">
    <property type="component" value="Unassembled WGS sequence"/>
</dbReference>
<keyword evidence="2" id="KW-0378">Hydrolase</keyword>
<dbReference type="Gene3D" id="3.60.15.10">
    <property type="entry name" value="Ribonuclease Z/Hydroxyacylglutathione hydrolase-like"/>
    <property type="match status" value="1"/>
</dbReference>
<dbReference type="InterPro" id="IPR001279">
    <property type="entry name" value="Metallo-B-lactamas"/>
</dbReference>
<sequence length="274" mass="29014">MTDFSITTVGISGSYPGPASSASCYVVSARDGEKTTNIVLDLGSGALGPLQTVLNHTQIDAVFLSHLHPDHCLDVTGLYVLRTYDPNFFFEESPLAKLPVYGPAGSEARLQSAHHTPAGLAAGAGKGADDSTLDSAFDFKDLTPGSRHTVGPLTVVSHLVDHPVETYALRIEHANGAVLTYSGDSDACDGLVDAARDADLFVCEAAFEEGRDNVRGIHLTGKRAGEVARSAGVKRLMLTHIPPWTSEDKVRTEATESFGHTPELATPLTTYTVP</sequence>
<dbReference type="RefSeq" id="WP_102237507.1">
    <property type="nucleotide sequence ID" value="NZ_BAAAIM010000001.1"/>
</dbReference>
<dbReference type="EMBL" id="PNHK01000001">
    <property type="protein sequence ID" value="PMD05848.1"/>
    <property type="molecule type" value="Genomic_DNA"/>
</dbReference>
<reference evidence="2 3" key="1">
    <citation type="submission" date="2017-09" db="EMBL/GenBank/DDBJ databases">
        <title>Bacterial strain isolated from the female urinary microbiota.</title>
        <authorList>
            <person name="Thomas-White K."/>
            <person name="Kumar N."/>
            <person name="Forster S."/>
            <person name="Putonti C."/>
            <person name="Lawley T."/>
            <person name="Wolfe A.J."/>
        </authorList>
    </citation>
    <scope>NUCLEOTIDE SEQUENCE [LARGE SCALE GENOMIC DNA]</scope>
    <source>
        <strain evidence="2 3">UMB1301</strain>
    </source>
</reference>
<evidence type="ECO:0000313" key="2">
    <source>
        <dbReference type="EMBL" id="PMD05848.1"/>
    </source>
</evidence>
<name>A0A2N6VP96_9MICO</name>
<dbReference type="GO" id="GO:0042781">
    <property type="term" value="F:3'-tRNA processing endoribonuclease activity"/>
    <property type="evidence" value="ECO:0007669"/>
    <property type="project" value="TreeGrafter"/>
</dbReference>
<dbReference type="CDD" id="cd07716">
    <property type="entry name" value="RNaseZ_short-form-like_MBL-fold"/>
    <property type="match status" value="1"/>
</dbReference>
<dbReference type="PANTHER" id="PTHR46018:SF4">
    <property type="entry name" value="METALLO-HYDROLASE YHFI-RELATED"/>
    <property type="match status" value="1"/>
</dbReference>
<dbReference type="OrthoDB" id="9800940at2"/>
<dbReference type="AlphaFoldDB" id="A0A2N6VP96"/>
<organism evidence="2 3">
    <name type="scientific">Brevibacterium paucivorans</name>
    <dbReference type="NCBI Taxonomy" id="170994"/>
    <lineage>
        <taxon>Bacteria</taxon>
        <taxon>Bacillati</taxon>
        <taxon>Actinomycetota</taxon>
        <taxon>Actinomycetes</taxon>
        <taxon>Micrococcales</taxon>
        <taxon>Brevibacteriaceae</taxon>
        <taxon>Brevibacterium</taxon>
    </lineage>
</organism>
<gene>
    <name evidence="2" type="ORF">CJ199_00050</name>
</gene>
<protein>
    <submittedName>
        <fullName evidence="2">MBL fold metallo-hydrolase</fullName>
    </submittedName>
</protein>